<sequence>MNHSSTNRKWFAFTTQEIILMAMLAAVNAVITVYIGPVNKLLSSLGGPIATSTTTGIYMVYGLLAYYIIRKPGTAVVTYAIGGTIQAMTGTVYGIASCFVAAACYMVIAEIIFAAVRYRNWSTGVLMLVGGAMVPLWFVFAANMFGYTAWPIGVLGIALVVRILSGIFLCGLLTKVLGEALAKTGLLRRFAVSAKG</sequence>
<feature type="transmembrane region" description="Helical" evidence="1">
    <location>
        <begin position="49"/>
        <end position="69"/>
    </location>
</feature>
<dbReference type="EMBL" id="JAGGKI010000002">
    <property type="protein sequence ID" value="MBP1891543.1"/>
    <property type="molecule type" value="Genomic_DNA"/>
</dbReference>
<accession>A0ABS4F5P5</accession>
<reference evidence="2 3" key="1">
    <citation type="submission" date="2021-03" db="EMBL/GenBank/DDBJ databases">
        <title>Genomic Encyclopedia of Type Strains, Phase IV (KMG-IV): sequencing the most valuable type-strain genomes for metagenomic binning, comparative biology and taxonomic classification.</title>
        <authorList>
            <person name="Goeker M."/>
        </authorList>
    </citation>
    <scope>NUCLEOTIDE SEQUENCE [LARGE SCALE GENOMIC DNA]</scope>
    <source>
        <strain evidence="2 3">DSM 15596</strain>
    </source>
</reference>
<dbReference type="Pfam" id="PF09819">
    <property type="entry name" value="ABC_cobalt"/>
    <property type="match status" value="1"/>
</dbReference>
<keyword evidence="1" id="KW-0812">Transmembrane</keyword>
<keyword evidence="3" id="KW-1185">Reference proteome</keyword>
<feature type="transmembrane region" description="Helical" evidence="1">
    <location>
        <begin position="18"/>
        <end position="37"/>
    </location>
</feature>
<dbReference type="Proteomes" id="UP000706926">
    <property type="component" value="Unassembled WGS sequence"/>
</dbReference>
<name>A0ABS4F5P5_9BACL</name>
<dbReference type="InterPro" id="IPR017195">
    <property type="entry name" value="ABC_thiamin-permease_prd"/>
</dbReference>
<feature type="transmembrane region" description="Helical" evidence="1">
    <location>
        <begin position="125"/>
        <end position="146"/>
    </location>
</feature>
<organism evidence="2 3">
    <name type="scientific">Paenibacillus lactis</name>
    <dbReference type="NCBI Taxonomy" id="228574"/>
    <lineage>
        <taxon>Bacteria</taxon>
        <taxon>Bacillati</taxon>
        <taxon>Bacillota</taxon>
        <taxon>Bacilli</taxon>
        <taxon>Bacillales</taxon>
        <taxon>Paenibacillaceae</taxon>
        <taxon>Paenibacillus</taxon>
    </lineage>
</organism>
<keyword evidence="1" id="KW-1133">Transmembrane helix</keyword>
<evidence type="ECO:0000313" key="3">
    <source>
        <dbReference type="Proteomes" id="UP000706926"/>
    </source>
</evidence>
<protein>
    <submittedName>
        <fullName evidence="2">Energy-coupling factor transport system substrate-specific component</fullName>
    </submittedName>
</protein>
<proteinExistence type="predicted"/>
<feature type="transmembrane region" description="Helical" evidence="1">
    <location>
        <begin position="152"/>
        <end position="173"/>
    </location>
</feature>
<evidence type="ECO:0000256" key="1">
    <source>
        <dbReference type="SAM" id="Phobius"/>
    </source>
</evidence>
<feature type="transmembrane region" description="Helical" evidence="1">
    <location>
        <begin position="99"/>
        <end position="118"/>
    </location>
</feature>
<gene>
    <name evidence="2" type="ORF">J2Z18_000615</name>
</gene>
<evidence type="ECO:0000313" key="2">
    <source>
        <dbReference type="EMBL" id="MBP1891543.1"/>
    </source>
</evidence>
<comment type="caution">
    <text evidence="2">The sequence shown here is derived from an EMBL/GenBank/DDBJ whole genome shotgun (WGS) entry which is preliminary data.</text>
</comment>
<keyword evidence="1" id="KW-0472">Membrane</keyword>